<evidence type="ECO:0000313" key="5">
    <source>
        <dbReference type="Proteomes" id="UP000036367"/>
    </source>
</evidence>
<dbReference type="GO" id="GO:0005886">
    <property type="term" value="C:plasma membrane"/>
    <property type="evidence" value="ECO:0007669"/>
    <property type="project" value="TreeGrafter"/>
</dbReference>
<reference evidence="4" key="1">
    <citation type="submission" date="2015-05" db="EMBL/GenBank/DDBJ databases">
        <title>Permanent draft genome of Rhodopirellula islandicus K833.</title>
        <authorList>
            <person name="Kizina J."/>
            <person name="Richter M."/>
            <person name="Glockner F.O."/>
            <person name="Harder J."/>
        </authorList>
    </citation>
    <scope>NUCLEOTIDE SEQUENCE [LARGE SCALE GENOMIC DNA]</scope>
    <source>
        <strain evidence="4">K833</strain>
    </source>
</reference>
<evidence type="ECO:0000256" key="3">
    <source>
        <dbReference type="SAM" id="MobiDB-lite"/>
    </source>
</evidence>
<dbReference type="InterPro" id="IPR050445">
    <property type="entry name" value="Bact_polysacc_biosynth/exp"/>
</dbReference>
<keyword evidence="4" id="KW-0418">Kinase</keyword>
<gene>
    <name evidence="4" type="ORF">RISK_005792</name>
</gene>
<dbReference type="Pfam" id="PF10609">
    <property type="entry name" value="ParA"/>
    <property type="match status" value="1"/>
</dbReference>
<comment type="caution">
    <text evidence="4">The sequence shown here is derived from an EMBL/GenBank/DDBJ whole genome shotgun (WGS) entry which is preliminary data.</text>
</comment>
<evidence type="ECO:0000313" key="4">
    <source>
        <dbReference type="EMBL" id="KLU02122.1"/>
    </source>
</evidence>
<organism evidence="4 5">
    <name type="scientific">Rhodopirellula islandica</name>
    <dbReference type="NCBI Taxonomy" id="595434"/>
    <lineage>
        <taxon>Bacteria</taxon>
        <taxon>Pseudomonadati</taxon>
        <taxon>Planctomycetota</taxon>
        <taxon>Planctomycetia</taxon>
        <taxon>Pirellulales</taxon>
        <taxon>Pirellulaceae</taxon>
        <taxon>Rhodopirellula</taxon>
    </lineage>
</organism>
<evidence type="ECO:0000256" key="2">
    <source>
        <dbReference type="ARBA" id="ARBA00022840"/>
    </source>
</evidence>
<dbReference type="GO" id="GO:0004715">
    <property type="term" value="F:non-membrane spanning protein tyrosine kinase activity"/>
    <property type="evidence" value="ECO:0007669"/>
    <property type="project" value="UniProtKB-EC"/>
</dbReference>
<keyword evidence="1" id="KW-0547">Nucleotide-binding</keyword>
<dbReference type="CDD" id="cd05387">
    <property type="entry name" value="BY-kinase"/>
    <property type="match status" value="1"/>
</dbReference>
<keyword evidence="2" id="KW-0067">ATP-binding</keyword>
<dbReference type="AlphaFoldDB" id="A0A0J1B5W1"/>
<protein>
    <submittedName>
        <fullName evidence="4">Tyrosine-protein kinase Wzc</fullName>
        <ecNumber evidence="4">2.7.10.2</ecNumber>
    </submittedName>
</protein>
<dbReference type="PANTHER" id="PTHR32309:SF13">
    <property type="entry name" value="FERRIC ENTEROBACTIN TRANSPORT PROTEIN FEPE"/>
    <property type="match status" value="1"/>
</dbReference>
<dbReference type="RefSeq" id="WP_236696620.1">
    <property type="nucleotide sequence ID" value="NZ_LECT01000045.1"/>
</dbReference>
<name>A0A0J1B5W1_RHOIS</name>
<dbReference type="STRING" id="595434.RISK_005792"/>
<feature type="region of interest" description="Disordered" evidence="3">
    <location>
        <begin position="103"/>
        <end position="130"/>
    </location>
</feature>
<dbReference type="InterPro" id="IPR005702">
    <property type="entry name" value="Wzc-like_C"/>
</dbReference>
<dbReference type="EC" id="2.7.10.2" evidence="4"/>
<dbReference type="Gene3D" id="3.40.50.300">
    <property type="entry name" value="P-loop containing nucleotide triphosphate hydrolases"/>
    <property type="match status" value="1"/>
</dbReference>
<keyword evidence="4" id="KW-0808">Transferase</keyword>
<proteinExistence type="predicted"/>
<dbReference type="Proteomes" id="UP000036367">
    <property type="component" value="Unassembled WGS sequence"/>
</dbReference>
<dbReference type="GO" id="GO:0005524">
    <property type="term" value="F:ATP binding"/>
    <property type="evidence" value="ECO:0007669"/>
    <property type="project" value="UniProtKB-KW"/>
</dbReference>
<dbReference type="InterPro" id="IPR033756">
    <property type="entry name" value="YlxH/NBP35"/>
</dbReference>
<dbReference type="PANTHER" id="PTHR32309">
    <property type="entry name" value="TYROSINE-PROTEIN KINASE"/>
    <property type="match status" value="1"/>
</dbReference>
<keyword evidence="5" id="KW-1185">Reference proteome</keyword>
<accession>A0A0J1B5W1</accession>
<dbReference type="EMBL" id="LECT01000045">
    <property type="protein sequence ID" value="KLU02122.1"/>
    <property type="molecule type" value="Genomic_DNA"/>
</dbReference>
<sequence length="493" mass="53143">MNQPNNFIQSHARNRRYVSKTVAQMQAVDSIDSAVVPPRTNDTATQESLTGLERSERVTRRLDEAVLRLDRAASMRRQRETVDETTAVETAVVEEPVIPAPKTHLLKDSPSAIKRPSDRLKPMRGDRRDDATGMQLDASVTESTSIWMETADQSTRLRIDRPVDVDDTARRIGEPLIVSGVAKIPASPAVETNTIEMDASPAPAFDSAPPRAPVRDWESHSVPDVAARVTLQVSEAERYLAESMQQQTADIAEPTPVAEPAPVAEAQPVVVPTEEPKEVAKRAFVAAWQVTELEIPDTVSELFLCGSLADQLGQHIVDAQVDGLGSIAVTSVLPGEGRSTVAMGIALSVAYTGMKVALVDADIDGPTLSDDFALELDLDWIDAIRDGIPVEEVAVASESDALTLIPLLPGADELSPASSELEQVVERLKQSFDLVIIDCGTAALSTASLCDSALIVRDMSRTNESDVEALVSELRRNGLTGVGIVENFCQDTE</sequence>
<dbReference type="InterPro" id="IPR027417">
    <property type="entry name" value="P-loop_NTPase"/>
</dbReference>
<feature type="compositionally biased region" description="Basic and acidic residues" evidence="3">
    <location>
        <begin position="115"/>
        <end position="130"/>
    </location>
</feature>
<dbReference type="SUPFAM" id="SSF52540">
    <property type="entry name" value="P-loop containing nucleoside triphosphate hydrolases"/>
    <property type="match status" value="1"/>
</dbReference>
<evidence type="ECO:0000256" key="1">
    <source>
        <dbReference type="ARBA" id="ARBA00022741"/>
    </source>
</evidence>
<dbReference type="PATRIC" id="fig|595434.4.peg.5498"/>